<evidence type="ECO:0000259" key="1">
    <source>
        <dbReference type="PROSITE" id="PS51664"/>
    </source>
</evidence>
<comment type="caution">
    <text evidence="2">The sequence shown here is derived from an EMBL/GenBank/DDBJ whole genome shotgun (WGS) entry which is preliminary data.</text>
</comment>
<evidence type="ECO:0000313" key="3">
    <source>
        <dbReference type="Proteomes" id="UP000713479"/>
    </source>
</evidence>
<dbReference type="PROSITE" id="PS51664">
    <property type="entry name" value="YCAO"/>
    <property type="match status" value="1"/>
</dbReference>
<dbReference type="AlphaFoldDB" id="A0A8T3VTI1"/>
<dbReference type="InterPro" id="IPR017667">
    <property type="entry name" value="Methan_mark_1"/>
</dbReference>
<sequence length="401" mass="45067">MTSKEIKYFKGTHRIIPPSETIKNNESKCKIAGITRITEITHLDRIGLPVFSAIRPTSQDGSISIYGGKGISTEHAKASAMMEGFERYSAERQDDETIMGTIHEIENKGNVIDPKSLNLPSEYEKKDIGSMNLEWSLTHDLIADSNYYVASNAIFHPYVLEDNSGETLFKSNTNGLASGNSKEEAILHGMFEVIERDAWSIFELTHKNSKQINLDSIESDVVNDALLKFSENEINIKLMDLTADINIPTIAASADDTLLKDAGLLTLGIGTHLDPEVAILRALTEVAQSRATQIHGAREDTVRADFARTAGYERMKRINKHYFQQDEIQIDLNDIENKSTDSITKDIDIVLDELKANEIEHVLYYDLTRPELDINVVRVIIPTMELYSIDQSRAGYRFLRV</sequence>
<dbReference type="Proteomes" id="UP000713479">
    <property type="component" value="Unassembled WGS sequence"/>
</dbReference>
<dbReference type="PANTHER" id="PTHR37809:SF1">
    <property type="entry name" value="RIBOSOMAL PROTEIN S12 METHYLTHIOTRANSFERASE ACCESSORY FACTOR YCAO"/>
    <property type="match status" value="1"/>
</dbReference>
<proteinExistence type="predicted"/>
<dbReference type="NCBIfam" id="TIGR00702">
    <property type="entry name" value="YcaO-type kinase domain"/>
    <property type="match status" value="1"/>
</dbReference>
<dbReference type="PANTHER" id="PTHR37809">
    <property type="entry name" value="RIBOSOMAL PROTEIN S12 METHYLTHIOTRANSFERASE ACCESSORY FACTOR YCAO"/>
    <property type="match status" value="1"/>
</dbReference>
<evidence type="ECO:0000313" key="2">
    <source>
        <dbReference type="EMBL" id="MBE6511366.1"/>
    </source>
</evidence>
<feature type="domain" description="YcaO" evidence="1">
    <location>
        <begin position="68"/>
        <end position="401"/>
    </location>
</feature>
<dbReference type="InterPro" id="IPR003776">
    <property type="entry name" value="YcaO-like_dom"/>
</dbReference>
<organism evidence="2 3">
    <name type="scientific">Methanobrevibacter millerae</name>
    <dbReference type="NCBI Taxonomy" id="230361"/>
    <lineage>
        <taxon>Archaea</taxon>
        <taxon>Methanobacteriati</taxon>
        <taxon>Methanobacteriota</taxon>
        <taxon>Methanomada group</taxon>
        <taxon>Methanobacteria</taxon>
        <taxon>Methanobacteriales</taxon>
        <taxon>Methanobacteriaceae</taxon>
        <taxon>Methanobrevibacter</taxon>
    </lineage>
</organism>
<dbReference type="NCBIfam" id="TIGR03266">
    <property type="entry name" value="methan_mark_1"/>
    <property type="match status" value="1"/>
</dbReference>
<gene>
    <name evidence="2" type="ORF">E7Z74_08970</name>
</gene>
<reference evidence="2" key="1">
    <citation type="submission" date="2019-04" db="EMBL/GenBank/DDBJ databases">
        <title>Evolution of Biomass-Degrading Anaerobic Consortia Revealed by Metagenomics.</title>
        <authorList>
            <person name="Peng X."/>
        </authorList>
    </citation>
    <scope>NUCLEOTIDE SEQUENCE</scope>
    <source>
        <strain evidence="2">SIG13</strain>
    </source>
</reference>
<dbReference type="Gene3D" id="3.30.1330.230">
    <property type="match status" value="1"/>
</dbReference>
<dbReference type="Gene3D" id="3.30.160.660">
    <property type="match status" value="1"/>
</dbReference>
<name>A0A8T3VTI1_9EURY</name>
<accession>A0A8T3VTI1</accession>
<dbReference type="Gene3D" id="3.30.40.250">
    <property type="match status" value="1"/>
</dbReference>
<dbReference type="EMBL" id="SUTF01000014">
    <property type="protein sequence ID" value="MBE6511366.1"/>
    <property type="molecule type" value="Genomic_DNA"/>
</dbReference>
<dbReference type="Pfam" id="PF02624">
    <property type="entry name" value="YcaO"/>
    <property type="match status" value="1"/>
</dbReference>
<protein>
    <submittedName>
        <fullName evidence="2">YcaO-related McrA-glycine thioamidation protein</fullName>
    </submittedName>
</protein>